<comment type="caution">
    <text evidence="2">The sequence shown here is derived from an EMBL/GenBank/DDBJ whole genome shotgun (WGS) entry which is preliminary data.</text>
</comment>
<accession>A0A9D3UVP5</accession>
<sequence length="66" mass="7446">MQELIEIGAMTSLVPGNFPTGCSPALLTKFQGSNKNKYDPLTGCLTWLNHFSEHHNQLLQKQLKKF</sequence>
<comment type="similarity">
    <text evidence="1">Belongs to the 'GDSL' lipolytic enzyme family.</text>
</comment>
<dbReference type="OrthoDB" id="1600564at2759"/>
<dbReference type="Proteomes" id="UP000828251">
    <property type="component" value="Unassembled WGS sequence"/>
</dbReference>
<dbReference type="AlphaFoldDB" id="A0A9D3UVP5"/>
<dbReference type="PANTHER" id="PTHR22835:SF683">
    <property type="entry name" value="OS05G0506800 PROTEIN"/>
    <property type="match status" value="1"/>
</dbReference>
<gene>
    <name evidence="2" type="ORF">J1N35_028289</name>
</gene>
<organism evidence="2 3">
    <name type="scientific">Gossypium stocksii</name>
    <dbReference type="NCBI Taxonomy" id="47602"/>
    <lineage>
        <taxon>Eukaryota</taxon>
        <taxon>Viridiplantae</taxon>
        <taxon>Streptophyta</taxon>
        <taxon>Embryophyta</taxon>
        <taxon>Tracheophyta</taxon>
        <taxon>Spermatophyta</taxon>
        <taxon>Magnoliopsida</taxon>
        <taxon>eudicotyledons</taxon>
        <taxon>Gunneridae</taxon>
        <taxon>Pentapetalae</taxon>
        <taxon>rosids</taxon>
        <taxon>malvids</taxon>
        <taxon>Malvales</taxon>
        <taxon>Malvaceae</taxon>
        <taxon>Malvoideae</taxon>
        <taxon>Gossypium</taxon>
    </lineage>
</organism>
<keyword evidence="3" id="KW-1185">Reference proteome</keyword>
<evidence type="ECO:0000313" key="3">
    <source>
        <dbReference type="Proteomes" id="UP000828251"/>
    </source>
</evidence>
<dbReference type="PANTHER" id="PTHR22835">
    <property type="entry name" value="ZINC FINGER FYVE DOMAIN CONTAINING PROTEIN"/>
    <property type="match status" value="1"/>
</dbReference>
<dbReference type="Gene3D" id="3.40.50.1110">
    <property type="entry name" value="SGNH hydrolase"/>
    <property type="match status" value="1"/>
</dbReference>
<reference evidence="2 3" key="1">
    <citation type="journal article" date="2021" name="Plant Biotechnol. J.">
        <title>Multi-omics assisted identification of the key and species-specific regulatory components of drought-tolerant mechanisms in Gossypium stocksii.</title>
        <authorList>
            <person name="Yu D."/>
            <person name="Ke L."/>
            <person name="Zhang D."/>
            <person name="Wu Y."/>
            <person name="Sun Y."/>
            <person name="Mei J."/>
            <person name="Sun J."/>
            <person name="Sun Y."/>
        </authorList>
    </citation>
    <scope>NUCLEOTIDE SEQUENCE [LARGE SCALE GENOMIC DNA]</scope>
    <source>
        <strain evidence="3">cv. E1</strain>
        <tissue evidence="2">Leaf</tissue>
    </source>
</reference>
<dbReference type="EMBL" id="JAIQCV010000009">
    <property type="protein sequence ID" value="KAH1063302.1"/>
    <property type="molecule type" value="Genomic_DNA"/>
</dbReference>
<evidence type="ECO:0000313" key="2">
    <source>
        <dbReference type="EMBL" id="KAH1063302.1"/>
    </source>
</evidence>
<name>A0A9D3UVP5_9ROSI</name>
<dbReference type="InterPro" id="IPR036514">
    <property type="entry name" value="SGNH_hydro_sf"/>
</dbReference>
<evidence type="ECO:0000256" key="1">
    <source>
        <dbReference type="ARBA" id="ARBA00008668"/>
    </source>
</evidence>
<protein>
    <submittedName>
        <fullName evidence="2">Uncharacterized protein</fullName>
    </submittedName>
</protein>
<proteinExistence type="inferred from homology"/>